<accession>A0A1D6P6G7</accession>
<dbReference type="PANTHER" id="PTHR33443:SF30">
    <property type="entry name" value="SARCOSINE DEHYDROGENASE-2C PROTEIN"/>
    <property type="match status" value="1"/>
</dbReference>
<dbReference type="PANTHER" id="PTHR33443">
    <property type="entry name" value="ZGC:112980"/>
    <property type="match status" value="1"/>
</dbReference>
<dbReference type="AlphaFoldDB" id="A0A1D6P6G7"/>
<dbReference type="EMBL" id="CM000785">
    <property type="protein sequence ID" value="AQL05456.1"/>
    <property type="molecule type" value="Genomic_DNA"/>
</dbReference>
<evidence type="ECO:0000256" key="1">
    <source>
        <dbReference type="SAM" id="MobiDB-lite"/>
    </source>
</evidence>
<proteinExistence type="predicted"/>
<dbReference type="InParanoid" id="A0A1D6P6G7"/>
<gene>
    <name evidence="2" type="ORF">ZEAMMB73_Zm00001d047035</name>
</gene>
<feature type="region of interest" description="Disordered" evidence="1">
    <location>
        <begin position="1"/>
        <end position="29"/>
    </location>
</feature>
<reference evidence="2" key="1">
    <citation type="submission" date="2015-12" db="EMBL/GenBank/DDBJ databases">
        <title>Update maize B73 reference genome by single molecule sequencing technologies.</title>
        <authorList>
            <consortium name="Maize Genome Sequencing Project"/>
            <person name="Ware D."/>
        </authorList>
    </citation>
    <scope>NUCLEOTIDE SEQUENCE</scope>
    <source>
        <tissue evidence="2">Seedling</tissue>
    </source>
</reference>
<dbReference type="PaxDb" id="4577-GRMZM2G161760_P01"/>
<feature type="compositionally biased region" description="Pro residues" evidence="1">
    <location>
        <begin position="12"/>
        <end position="22"/>
    </location>
</feature>
<name>A0A1D6P6G7_MAIZE</name>
<dbReference type="eggNOG" id="ENOG502S1TM">
    <property type="taxonomic scope" value="Eukaryota"/>
</dbReference>
<dbReference type="FunCoup" id="A0A1D6P6G7">
    <property type="interactions" value="764"/>
</dbReference>
<sequence>MANVKRSTPVTVPAPAPAPAPLDPGATAAMAKKSASTGAAITATKSPAAASPLIVIEIPSSPDASTGGRRSTTKARKRPALWPLVLDDEIEMWTPREKRRLDEDCQILAGDPLASNIEVAPAAASDEIAVVAERGKIACRDYPHPRSACAKHPFSRTPHERYCDQALVGTAVLRGEMEMWNNKVMKGLIIIAALCSNLSETSDSLETA</sequence>
<dbReference type="OMA" id="GEMEMWN"/>
<evidence type="ECO:0000313" key="2">
    <source>
        <dbReference type="EMBL" id="AQL05456.1"/>
    </source>
</evidence>
<organism evidence="2">
    <name type="scientific">Zea mays</name>
    <name type="common">Maize</name>
    <dbReference type="NCBI Taxonomy" id="4577"/>
    <lineage>
        <taxon>Eukaryota</taxon>
        <taxon>Viridiplantae</taxon>
        <taxon>Streptophyta</taxon>
        <taxon>Embryophyta</taxon>
        <taxon>Tracheophyta</taxon>
        <taxon>Spermatophyta</taxon>
        <taxon>Magnoliopsida</taxon>
        <taxon>Liliopsida</taxon>
        <taxon>Poales</taxon>
        <taxon>Poaceae</taxon>
        <taxon>PACMAD clade</taxon>
        <taxon>Panicoideae</taxon>
        <taxon>Andropogonodae</taxon>
        <taxon>Andropogoneae</taxon>
        <taxon>Tripsacinae</taxon>
        <taxon>Zea</taxon>
    </lineage>
</organism>
<dbReference type="ExpressionAtlas" id="A0A1D6P6G7">
    <property type="expression patterns" value="baseline"/>
</dbReference>
<protein>
    <submittedName>
        <fullName evidence="2">RPM1 interacting protein 13</fullName>
    </submittedName>
</protein>
<dbReference type="InterPro" id="IPR053234">
    <property type="entry name" value="RPM1_Interactor"/>
</dbReference>